<evidence type="ECO:0000256" key="3">
    <source>
        <dbReference type="ARBA" id="ARBA00022801"/>
    </source>
</evidence>
<dbReference type="InterPro" id="IPR050131">
    <property type="entry name" value="Peptidase_S8_subtilisin-like"/>
</dbReference>
<feature type="compositionally biased region" description="Low complexity" evidence="5">
    <location>
        <begin position="289"/>
        <end position="304"/>
    </location>
</feature>
<feature type="compositionally biased region" description="Low complexity" evidence="5">
    <location>
        <begin position="380"/>
        <end position="404"/>
    </location>
</feature>
<dbReference type="InterPro" id="IPR023828">
    <property type="entry name" value="Peptidase_S8_Ser-AS"/>
</dbReference>
<dbReference type="InterPro" id="IPR000209">
    <property type="entry name" value="Peptidase_S8/S53_dom"/>
</dbReference>
<evidence type="ECO:0000313" key="8">
    <source>
        <dbReference type="Proteomes" id="UP001302602"/>
    </source>
</evidence>
<evidence type="ECO:0000256" key="1">
    <source>
        <dbReference type="ARBA" id="ARBA00011073"/>
    </source>
</evidence>
<dbReference type="Proteomes" id="UP001302602">
    <property type="component" value="Unassembled WGS sequence"/>
</dbReference>
<feature type="region of interest" description="Disordered" evidence="5">
    <location>
        <begin position="366"/>
        <end position="429"/>
    </location>
</feature>
<evidence type="ECO:0000256" key="2">
    <source>
        <dbReference type="ARBA" id="ARBA00022670"/>
    </source>
</evidence>
<dbReference type="AlphaFoldDB" id="A0AAN6TQS9"/>
<feature type="compositionally biased region" description="Polar residues" evidence="5">
    <location>
        <begin position="332"/>
        <end position="342"/>
    </location>
</feature>
<dbReference type="GO" id="GO:0006508">
    <property type="term" value="P:proteolysis"/>
    <property type="evidence" value="ECO:0007669"/>
    <property type="project" value="UniProtKB-KW"/>
</dbReference>
<keyword evidence="4" id="KW-0720">Serine protease</keyword>
<keyword evidence="8" id="KW-1185">Reference proteome</keyword>
<proteinExistence type="inferred from homology"/>
<reference evidence="7" key="1">
    <citation type="journal article" date="2023" name="Mol. Phylogenet. Evol.">
        <title>Genome-scale phylogeny and comparative genomics of the fungal order Sordariales.</title>
        <authorList>
            <person name="Hensen N."/>
            <person name="Bonometti L."/>
            <person name="Westerberg I."/>
            <person name="Brannstrom I.O."/>
            <person name="Guillou S."/>
            <person name="Cros-Aarteil S."/>
            <person name="Calhoun S."/>
            <person name="Haridas S."/>
            <person name="Kuo A."/>
            <person name="Mondo S."/>
            <person name="Pangilinan J."/>
            <person name="Riley R."/>
            <person name="LaButti K."/>
            <person name="Andreopoulos B."/>
            <person name="Lipzen A."/>
            <person name="Chen C."/>
            <person name="Yan M."/>
            <person name="Daum C."/>
            <person name="Ng V."/>
            <person name="Clum A."/>
            <person name="Steindorff A."/>
            <person name="Ohm R.A."/>
            <person name="Martin F."/>
            <person name="Silar P."/>
            <person name="Natvig D.O."/>
            <person name="Lalanne C."/>
            <person name="Gautier V."/>
            <person name="Ament-Velasquez S.L."/>
            <person name="Kruys A."/>
            <person name="Hutchinson M.I."/>
            <person name="Powell A.J."/>
            <person name="Barry K."/>
            <person name="Miller A.N."/>
            <person name="Grigoriev I.V."/>
            <person name="Debuchy R."/>
            <person name="Gladieux P."/>
            <person name="Hiltunen Thoren M."/>
            <person name="Johannesson H."/>
        </authorList>
    </citation>
    <scope>NUCLEOTIDE SEQUENCE</scope>
    <source>
        <strain evidence="7">CBS 731.68</strain>
    </source>
</reference>
<dbReference type="Pfam" id="PF00082">
    <property type="entry name" value="Peptidase_S8"/>
    <property type="match status" value="1"/>
</dbReference>
<dbReference type="PROSITE" id="PS00138">
    <property type="entry name" value="SUBTILASE_SER"/>
    <property type="match status" value="1"/>
</dbReference>
<keyword evidence="2" id="KW-0645">Protease</keyword>
<name>A0AAN6TQS9_9PEZI</name>
<sequence>MGKVTLVGTQIRGKFLNSGRPTAGSNLMLIEALLDTLEHISARGTEARSVVLLTWSFNPPPPGWEDVLDLIRYIFEVLDDQSIAVVMSAGNARNNDMDDLVPINQLPQTLVVDIPNLIVVGASDQQSRMAMFSRVGPDMIWAPGKAVRVAGPRENDQSLKIADGTSYAGPLVAGLVAYYRGLVYEPGVESQLDEPEIVKRTLKALSRTVQVRFEAQSEEPYVSDSGNKFSWLVPTVWNGQLDDDTSCLLDPDAEGCPKIDINRELKDISIHDLDNSCVTTPITKKRGLQRAGGAAIARRQSGGSCPVLPGEGGGDGGGGGSDDGGLDDQLGPSKTATYLSGTPSPTCMANCGTYCTDFWCRPDRTGQPPHFTEPTRLPATTTTTVRPPVTSSSVRSGVPSSSTPLDPGMTTTSPTPQPNLPEIPEEPWPSNCASTRTYTRCAAPGGGHIVCATSSFCAATSTPAQPKPTPDSPSARRWVAIYFSELTTSNGWGPPHWSRYWSVYEGDGATDYCGGRSVFEKTDSGATLQEPEFPGSDLGAFKAHGRTCRYKSAGRGAVGLVECDGTNPNWWEKCQVAQVENDPIFGGIKACGVLDNPMYKLVLLCSWGEA</sequence>
<keyword evidence="3" id="KW-0378">Hydrolase</keyword>
<feature type="compositionally biased region" description="Gly residues" evidence="5">
    <location>
        <begin position="310"/>
        <end position="323"/>
    </location>
</feature>
<dbReference type="InterPro" id="IPR036852">
    <property type="entry name" value="Peptidase_S8/S53_dom_sf"/>
</dbReference>
<evidence type="ECO:0000259" key="6">
    <source>
        <dbReference type="Pfam" id="PF00082"/>
    </source>
</evidence>
<gene>
    <name evidence="7" type="ORF">N657DRAFT_373443</name>
</gene>
<protein>
    <recommendedName>
        <fullName evidence="6">Peptidase S8/S53 domain-containing protein</fullName>
    </recommendedName>
</protein>
<feature type="region of interest" description="Disordered" evidence="5">
    <location>
        <begin position="288"/>
        <end position="342"/>
    </location>
</feature>
<comment type="similarity">
    <text evidence="1">Belongs to the peptidase S8 family.</text>
</comment>
<evidence type="ECO:0000256" key="4">
    <source>
        <dbReference type="ARBA" id="ARBA00022825"/>
    </source>
</evidence>
<dbReference type="Gene3D" id="3.40.50.200">
    <property type="entry name" value="Peptidase S8/S53 domain"/>
    <property type="match status" value="1"/>
</dbReference>
<dbReference type="SUPFAM" id="SSF52743">
    <property type="entry name" value="Subtilisin-like"/>
    <property type="match status" value="1"/>
</dbReference>
<dbReference type="PANTHER" id="PTHR43806">
    <property type="entry name" value="PEPTIDASE S8"/>
    <property type="match status" value="1"/>
</dbReference>
<dbReference type="GeneID" id="87823828"/>
<comment type="caution">
    <text evidence="7">The sequence shown here is derived from an EMBL/GenBank/DDBJ whole genome shotgun (WGS) entry which is preliminary data.</text>
</comment>
<dbReference type="GO" id="GO:0004252">
    <property type="term" value="F:serine-type endopeptidase activity"/>
    <property type="evidence" value="ECO:0007669"/>
    <property type="project" value="InterPro"/>
</dbReference>
<organism evidence="7 8">
    <name type="scientific">Parathielavia appendiculata</name>
    <dbReference type="NCBI Taxonomy" id="2587402"/>
    <lineage>
        <taxon>Eukaryota</taxon>
        <taxon>Fungi</taxon>
        <taxon>Dikarya</taxon>
        <taxon>Ascomycota</taxon>
        <taxon>Pezizomycotina</taxon>
        <taxon>Sordariomycetes</taxon>
        <taxon>Sordariomycetidae</taxon>
        <taxon>Sordariales</taxon>
        <taxon>Chaetomiaceae</taxon>
        <taxon>Parathielavia</taxon>
    </lineage>
</organism>
<dbReference type="RefSeq" id="XP_062642223.1">
    <property type="nucleotide sequence ID" value="XM_062787058.1"/>
</dbReference>
<accession>A0AAN6TQS9</accession>
<dbReference type="PANTHER" id="PTHR43806:SF11">
    <property type="entry name" value="CEREVISIN-RELATED"/>
    <property type="match status" value="1"/>
</dbReference>
<dbReference type="EMBL" id="MU853268">
    <property type="protein sequence ID" value="KAK4118450.1"/>
    <property type="molecule type" value="Genomic_DNA"/>
</dbReference>
<reference evidence="7" key="2">
    <citation type="submission" date="2023-05" db="EMBL/GenBank/DDBJ databases">
        <authorList>
            <consortium name="Lawrence Berkeley National Laboratory"/>
            <person name="Steindorff A."/>
            <person name="Hensen N."/>
            <person name="Bonometti L."/>
            <person name="Westerberg I."/>
            <person name="Brannstrom I.O."/>
            <person name="Guillou S."/>
            <person name="Cros-Aarteil S."/>
            <person name="Calhoun S."/>
            <person name="Haridas S."/>
            <person name="Kuo A."/>
            <person name="Mondo S."/>
            <person name="Pangilinan J."/>
            <person name="Riley R."/>
            <person name="Labutti K."/>
            <person name="Andreopoulos B."/>
            <person name="Lipzen A."/>
            <person name="Chen C."/>
            <person name="Yanf M."/>
            <person name="Daum C."/>
            <person name="Ng V."/>
            <person name="Clum A."/>
            <person name="Ohm R."/>
            <person name="Martin F."/>
            <person name="Silar P."/>
            <person name="Natvig D."/>
            <person name="Lalanne C."/>
            <person name="Gautier V."/>
            <person name="Ament-Velasquez S.L."/>
            <person name="Kruys A."/>
            <person name="Hutchinson M.I."/>
            <person name="Powell A.J."/>
            <person name="Barry K."/>
            <person name="Miller A.N."/>
            <person name="Grigoriev I.V."/>
            <person name="Debuchy R."/>
            <person name="Gladieux P."/>
            <person name="Thoren M.H."/>
            <person name="Johannesson H."/>
        </authorList>
    </citation>
    <scope>NUCLEOTIDE SEQUENCE</scope>
    <source>
        <strain evidence="7">CBS 731.68</strain>
    </source>
</reference>
<evidence type="ECO:0000313" key="7">
    <source>
        <dbReference type="EMBL" id="KAK4118450.1"/>
    </source>
</evidence>
<feature type="domain" description="Peptidase S8/S53" evidence="6">
    <location>
        <begin position="57"/>
        <end position="180"/>
    </location>
</feature>
<evidence type="ECO:0000256" key="5">
    <source>
        <dbReference type="SAM" id="MobiDB-lite"/>
    </source>
</evidence>